<reference evidence="2" key="1">
    <citation type="submission" date="2014-03" db="EMBL/GenBank/DDBJ databases">
        <title>The sialotranscriptome of Amblyomma triste, Amblyomma parvum and Amblyomma cajennense ticks, uncovered by 454-based RNA-seq.</title>
        <authorList>
            <person name="Garcia G.R."/>
            <person name="Gardinassi L.G."/>
            <person name="Ribeiro J.M."/>
            <person name="Anatriello E."/>
            <person name="Ferreira B.R."/>
            <person name="Moreira H.N."/>
            <person name="Mafra C."/>
            <person name="Olegario M.M."/>
            <person name="Szabo P.J."/>
            <person name="Miranda-Santos I.K."/>
            <person name="Maruyama S.R."/>
        </authorList>
    </citation>
    <scope>NUCLEOTIDE SEQUENCE</scope>
    <source>
        <strain evidence="2">Mato Grasso do Sul</strain>
        <tissue evidence="2">Salivary glands</tissue>
    </source>
</reference>
<dbReference type="AlphaFoldDB" id="A0A023G116"/>
<feature type="chain" id="PRO_5001521486" evidence="1">
    <location>
        <begin position="18"/>
        <end position="139"/>
    </location>
</feature>
<dbReference type="EMBL" id="GBBM01007547">
    <property type="protein sequence ID" value="JAC27871.1"/>
    <property type="molecule type" value="mRNA"/>
</dbReference>
<evidence type="ECO:0000313" key="2">
    <source>
        <dbReference type="EMBL" id="JAC27871.1"/>
    </source>
</evidence>
<feature type="signal peptide" evidence="1">
    <location>
        <begin position="1"/>
        <end position="17"/>
    </location>
</feature>
<evidence type="ECO:0000256" key="1">
    <source>
        <dbReference type="SAM" id="SignalP"/>
    </source>
</evidence>
<organism evidence="2">
    <name type="scientific">Amblyomma triste</name>
    <name type="common">Neotropical tick</name>
    <dbReference type="NCBI Taxonomy" id="251400"/>
    <lineage>
        <taxon>Eukaryota</taxon>
        <taxon>Metazoa</taxon>
        <taxon>Ecdysozoa</taxon>
        <taxon>Arthropoda</taxon>
        <taxon>Chelicerata</taxon>
        <taxon>Arachnida</taxon>
        <taxon>Acari</taxon>
        <taxon>Parasitiformes</taxon>
        <taxon>Ixodida</taxon>
        <taxon>Ixodoidea</taxon>
        <taxon>Ixodidae</taxon>
        <taxon>Amblyomminae</taxon>
        <taxon>Amblyomma</taxon>
    </lineage>
</organism>
<keyword evidence="1" id="KW-0732">Signal</keyword>
<proteinExistence type="evidence at transcript level"/>
<accession>A0A023G116</accession>
<protein>
    <submittedName>
        <fullName evidence="2">Putative secreted protein</fullName>
    </submittedName>
</protein>
<feature type="non-terminal residue" evidence="2">
    <location>
        <position position="139"/>
    </location>
</feature>
<name>A0A023G116_AMBTT</name>
<sequence length="139" mass="15902">MLRLLLLVICLHQHCLGSRTPPRASAPPEKIGEGVIMTAVLYYDHSYDTPQPIPEVQSDSSEEWRFYPDPIETELTELFLKVTEHFHKESVMIEIYVAEFSKAPEIAVLFQGMNKSLDGPRTLRSLEDRVKTERATNDT</sequence>